<gene>
    <name evidence="7" type="ORF">CDCA_CDCA13G3615</name>
</gene>
<dbReference type="InterPro" id="IPR036236">
    <property type="entry name" value="Znf_C2H2_sf"/>
</dbReference>
<comment type="caution">
    <text evidence="7">The sequence shown here is derived from an EMBL/GenBank/DDBJ whole genome shotgun (WGS) entry which is preliminary data.</text>
</comment>
<reference evidence="7 8" key="1">
    <citation type="submission" date="2022-07" db="EMBL/GenBank/DDBJ databases">
        <title>Genome-wide signatures of adaptation to extreme environments.</title>
        <authorList>
            <person name="Cho C.H."/>
            <person name="Yoon H.S."/>
        </authorList>
    </citation>
    <scope>NUCLEOTIDE SEQUENCE [LARGE SCALE GENOMIC DNA]</scope>
    <source>
        <strain evidence="7 8">DBV 063 E5</strain>
    </source>
</reference>
<dbReference type="PANTHER" id="PTHR12805:SF0">
    <property type="entry name" value="DNA_RNA-BINDING PROTEIN KIN17"/>
    <property type="match status" value="1"/>
</dbReference>
<dbReference type="GO" id="GO:0003690">
    <property type="term" value="F:double-stranded DNA binding"/>
    <property type="evidence" value="ECO:0007669"/>
    <property type="project" value="TreeGrafter"/>
</dbReference>
<feature type="region of interest" description="Disordered" evidence="5">
    <location>
        <begin position="222"/>
        <end position="251"/>
    </location>
</feature>
<dbReference type="PROSITE" id="PS50157">
    <property type="entry name" value="ZINC_FINGER_C2H2_2"/>
    <property type="match status" value="1"/>
</dbReference>
<evidence type="ECO:0000313" key="8">
    <source>
        <dbReference type="Proteomes" id="UP001301350"/>
    </source>
</evidence>
<dbReference type="InterPro" id="IPR019447">
    <property type="entry name" value="DNA/RNA-bd_Kin17_WH-like_dom"/>
</dbReference>
<evidence type="ECO:0000313" key="7">
    <source>
        <dbReference type="EMBL" id="KAK4537590.1"/>
    </source>
</evidence>
<dbReference type="InterPro" id="IPR037321">
    <property type="entry name" value="KIN17-like"/>
</dbReference>
<feature type="domain" description="C2H2-type" evidence="6">
    <location>
        <begin position="21"/>
        <end position="50"/>
    </location>
</feature>
<dbReference type="Pfam" id="PF12171">
    <property type="entry name" value="zf-C2H2_jaz"/>
    <property type="match status" value="1"/>
</dbReference>
<dbReference type="PROSITE" id="PS00028">
    <property type="entry name" value="ZINC_FINGER_C2H2_1"/>
    <property type="match status" value="1"/>
</dbReference>
<dbReference type="InterPro" id="IPR013087">
    <property type="entry name" value="Znf_C2H2_type"/>
</dbReference>
<proteinExistence type="predicted"/>
<dbReference type="InterPro" id="IPR022755">
    <property type="entry name" value="Znf_C2H2_jaz"/>
</dbReference>
<protein>
    <recommendedName>
        <fullName evidence="6">C2H2-type domain-containing protein</fullName>
    </recommendedName>
</protein>
<evidence type="ECO:0000256" key="2">
    <source>
        <dbReference type="ARBA" id="ARBA00022771"/>
    </source>
</evidence>
<dbReference type="InterPro" id="IPR038254">
    <property type="entry name" value="KIN17_WH-like_sf"/>
</dbReference>
<dbReference type="GO" id="GO:0005634">
    <property type="term" value="C:nucleus"/>
    <property type="evidence" value="ECO:0007669"/>
    <property type="project" value="TreeGrafter"/>
</dbReference>
<dbReference type="AlphaFoldDB" id="A0AAV9IZ24"/>
<evidence type="ECO:0000256" key="1">
    <source>
        <dbReference type="ARBA" id="ARBA00022723"/>
    </source>
</evidence>
<dbReference type="Gene3D" id="3.30.160.60">
    <property type="entry name" value="Classic Zinc Finger"/>
    <property type="match status" value="1"/>
</dbReference>
<evidence type="ECO:0000256" key="5">
    <source>
        <dbReference type="SAM" id="MobiDB-lite"/>
    </source>
</evidence>
<sequence length="327" mass="36623">MSTFKAVARQLKRQAKPSTRAYCQVCARQFRDKRALRSHQQTVAHEARERALGPTPQDVVVLFSERFVGQFMGELARQAAMSRMPHRAVMAKRVYDALVADPEHVRLAATQWPSLQAFLQWLTVHRADQVALLSVIEPEEAVAASERWLVWLGSGDRDVPAAAWTARERNRRRLAAEEADEAFTTTTTIVAPSTASAVASGGLDERRVEQVIDSLREARRQQRLGRLTGASPDSRTGAAPGAERSLASPPLLQHGDRVRLARVHIDRGRFRDRIGQVLGACSDISPYVFDVEVCMLPEERKAYVLRVDQDDLERLREAPSRTDDATR</sequence>
<dbReference type="Proteomes" id="UP001301350">
    <property type="component" value="Unassembled WGS sequence"/>
</dbReference>
<dbReference type="EMBL" id="JANCYW010000013">
    <property type="protein sequence ID" value="KAK4537590.1"/>
    <property type="molecule type" value="Genomic_DNA"/>
</dbReference>
<accession>A0AAV9IZ24</accession>
<dbReference type="Pfam" id="PF10357">
    <property type="entry name" value="WH_KIN17"/>
    <property type="match status" value="1"/>
</dbReference>
<dbReference type="GO" id="GO:0006260">
    <property type="term" value="P:DNA replication"/>
    <property type="evidence" value="ECO:0007669"/>
    <property type="project" value="TreeGrafter"/>
</dbReference>
<name>A0AAV9IZ24_CYACA</name>
<keyword evidence="1" id="KW-0479">Metal-binding</keyword>
<evidence type="ECO:0000259" key="6">
    <source>
        <dbReference type="PROSITE" id="PS50157"/>
    </source>
</evidence>
<keyword evidence="3" id="KW-0862">Zinc</keyword>
<keyword evidence="8" id="KW-1185">Reference proteome</keyword>
<dbReference type="Gene3D" id="1.10.10.2030">
    <property type="entry name" value="DNA/RNA-binding protein Kin17, conserved domain"/>
    <property type="match status" value="1"/>
</dbReference>
<dbReference type="GO" id="GO:0008270">
    <property type="term" value="F:zinc ion binding"/>
    <property type="evidence" value="ECO:0007669"/>
    <property type="project" value="UniProtKB-KW"/>
</dbReference>
<evidence type="ECO:0000256" key="4">
    <source>
        <dbReference type="PROSITE-ProRule" id="PRU00042"/>
    </source>
</evidence>
<organism evidence="7 8">
    <name type="scientific">Cyanidium caldarium</name>
    <name type="common">Red alga</name>
    <dbReference type="NCBI Taxonomy" id="2771"/>
    <lineage>
        <taxon>Eukaryota</taxon>
        <taxon>Rhodophyta</taxon>
        <taxon>Bangiophyceae</taxon>
        <taxon>Cyanidiales</taxon>
        <taxon>Cyanidiaceae</taxon>
        <taxon>Cyanidium</taxon>
    </lineage>
</organism>
<evidence type="ECO:0000256" key="3">
    <source>
        <dbReference type="ARBA" id="ARBA00022833"/>
    </source>
</evidence>
<dbReference type="SUPFAM" id="SSF57667">
    <property type="entry name" value="beta-beta-alpha zinc fingers"/>
    <property type="match status" value="1"/>
</dbReference>
<dbReference type="PANTHER" id="PTHR12805">
    <property type="entry name" value="KIN17 KIN, ANTIGENIC DETERMINANT OF RECA PROTEIN HOMOLOG"/>
    <property type="match status" value="1"/>
</dbReference>
<keyword evidence="2 4" id="KW-0863">Zinc-finger</keyword>
<dbReference type="GO" id="GO:0006974">
    <property type="term" value="P:DNA damage response"/>
    <property type="evidence" value="ECO:0007669"/>
    <property type="project" value="TreeGrafter"/>
</dbReference>